<sequence>MSALINHPAGDTQAVPAGLFAPLPLKKGLSLSNRLVVAPMTRVSATAEGHATEQMADYYGAFAAGGFGLVITEGIYTDKAHAQGYLFQPGLADEAQRDAWRGVVDRVHAHGGRIVAQLMHAGALSQGNPYRNTTQGPSAVLPKGQQMAFYRGEGAYRMPEAMSDEDILQAVEGFAHAARRAQEAGFDGVEIHGANGYLLDQFLTTHTNLRKDRYGGSLENRLRLTVDVIEAVRRATTEGFVVGVRSSQGKVNDFTHKWEGAEADAAQIYGTLGALPIDYLHVTEFEAWRPAFGERGRSLAALARRHVSVPVLANGSLHDPAQAEGMLAREEADFVSLGRGALTHADWPARLRAGKGHEAFDRGLLAPIADLANAVRHREARHRLAEGDAVARSALRTT</sequence>
<dbReference type="GO" id="GO:0010181">
    <property type="term" value="F:FMN binding"/>
    <property type="evidence" value="ECO:0007669"/>
    <property type="project" value="InterPro"/>
</dbReference>
<gene>
    <name evidence="4" type="ORF">LMG3431_00730</name>
</gene>
<dbReference type="InterPro" id="IPR051799">
    <property type="entry name" value="NADH_flavin_oxidoreductase"/>
</dbReference>
<dbReference type="RefSeq" id="WP_175173049.1">
    <property type="nucleotide sequence ID" value="NZ_CADIJX010000001.1"/>
</dbReference>
<dbReference type="CDD" id="cd02803">
    <property type="entry name" value="OYE_like_FMN_family"/>
    <property type="match status" value="1"/>
</dbReference>
<keyword evidence="5" id="KW-1185">Reference proteome</keyword>
<dbReference type="GO" id="GO:0016491">
    <property type="term" value="F:oxidoreductase activity"/>
    <property type="evidence" value="ECO:0007669"/>
    <property type="project" value="UniProtKB-KW"/>
</dbReference>
<organism evidence="4 5">
    <name type="scientific">Achromobacter pestifer</name>
    <dbReference type="NCBI Taxonomy" id="1353889"/>
    <lineage>
        <taxon>Bacteria</taxon>
        <taxon>Pseudomonadati</taxon>
        <taxon>Pseudomonadota</taxon>
        <taxon>Betaproteobacteria</taxon>
        <taxon>Burkholderiales</taxon>
        <taxon>Alcaligenaceae</taxon>
        <taxon>Achromobacter</taxon>
    </lineage>
</organism>
<reference evidence="4 5" key="1">
    <citation type="submission" date="2020-04" db="EMBL/GenBank/DDBJ databases">
        <authorList>
            <person name="De Canck E."/>
        </authorList>
    </citation>
    <scope>NUCLEOTIDE SEQUENCE [LARGE SCALE GENOMIC DNA]</scope>
    <source>
        <strain evidence="4 5">LMG 3431</strain>
    </source>
</reference>
<name>A0A6S6YQ54_9BURK</name>
<dbReference type="Pfam" id="PF00724">
    <property type="entry name" value="Oxidored_FMN"/>
    <property type="match status" value="1"/>
</dbReference>
<dbReference type="AlphaFoldDB" id="A0A6S6YQ54"/>
<protein>
    <submittedName>
        <fullName evidence="4">NADH oxidase</fullName>
        <ecNumber evidence="4">1.-.-.-</ecNumber>
    </submittedName>
</protein>
<dbReference type="SUPFAM" id="SSF51395">
    <property type="entry name" value="FMN-linked oxidoreductases"/>
    <property type="match status" value="1"/>
</dbReference>
<keyword evidence="1" id="KW-0285">Flavoprotein</keyword>
<evidence type="ECO:0000313" key="5">
    <source>
        <dbReference type="Proteomes" id="UP000494108"/>
    </source>
</evidence>
<keyword evidence="2 4" id="KW-0560">Oxidoreductase</keyword>
<dbReference type="PANTHER" id="PTHR43656">
    <property type="entry name" value="BINDING OXIDOREDUCTASE, PUTATIVE (AFU_ORTHOLOGUE AFUA_2G08260)-RELATED"/>
    <property type="match status" value="1"/>
</dbReference>
<dbReference type="EC" id="1.-.-.-" evidence="4"/>
<dbReference type="EMBL" id="CADIJX010000001">
    <property type="protein sequence ID" value="CAB3628555.1"/>
    <property type="molecule type" value="Genomic_DNA"/>
</dbReference>
<dbReference type="Proteomes" id="UP000494108">
    <property type="component" value="Unassembled WGS sequence"/>
</dbReference>
<evidence type="ECO:0000256" key="2">
    <source>
        <dbReference type="ARBA" id="ARBA00023002"/>
    </source>
</evidence>
<feature type="domain" description="NADH:flavin oxidoreductase/NADH oxidase N-terminal" evidence="3">
    <location>
        <begin position="19"/>
        <end position="354"/>
    </location>
</feature>
<evidence type="ECO:0000313" key="4">
    <source>
        <dbReference type="EMBL" id="CAB3628555.1"/>
    </source>
</evidence>
<evidence type="ECO:0000259" key="3">
    <source>
        <dbReference type="Pfam" id="PF00724"/>
    </source>
</evidence>
<dbReference type="InterPro" id="IPR013785">
    <property type="entry name" value="Aldolase_TIM"/>
</dbReference>
<proteinExistence type="predicted"/>
<dbReference type="InterPro" id="IPR001155">
    <property type="entry name" value="OxRdtase_FMN_N"/>
</dbReference>
<evidence type="ECO:0000256" key="1">
    <source>
        <dbReference type="ARBA" id="ARBA00022630"/>
    </source>
</evidence>
<accession>A0A6S6YQ54</accession>
<dbReference type="PANTHER" id="PTHR43656:SF2">
    <property type="entry name" value="BINDING OXIDOREDUCTASE, PUTATIVE (AFU_ORTHOLOGUE AFUA_2G08260)-RELATED"/>
    <property type="match status" value="1"/>
</dbReference>
<dbReference type="Gene3D" id="3.20.20.70">
    <property type="entry name" value="Aldolase class I"/>
    <property type="match status" value="1"/>
</dbReference>